<gene>
    <name evidence="3" type="ORF">PZL22_003617</name>
</gene>
<dbReference type="InterPro" id="IPR007313">
    <property type="entry name" value="FxsA"/>
</dbReference>
<dbReference type="Proteomes" id="UP001233264">
    <property type="component" value="Chromosome"/>
</dbReference>
<dbReference type="GeneID" id="89574323"/>
<name>A0ABY8T3U9_9HYPH</name>
<reference evidence="3 4" key="1">
    <citation type="submission" date="2023-03" db="EMBL/GenBank/DDBJ databases">
        <authorList>
            <person name="Menendez E."/>
            <person name="Kaur S."/>
            <person name="Flores-Felix J.D."/>
            <person name="diCenzo G.C."/>
            <person name="Peix A."/>
            <person name="Velazquez E."/>
        </authorList>
    </citation>
    <scope>NUCLEOTIDE SEQUENCE [LARGE SCALE GENOMIC DNA]</scope>
    <source>
        <strain evidence="3 4">CCBAU 71714</strain>
    </source>
</reference>
<keyword evidence="2" id="KW-0812">Transmembrane</keyword>
<evidence type="ECO:0000313" key="4">
    <source>
        <dbReference type="Proteomes" id="UP001233264"/>
    </source>
</evidence>
<feature type="transmembrane region" description="Helical" evidence="2">
    <location>
        <begin position="29"/>
        <end position="49"/>
    </location>
</feature>
<keyword evidence="2" id="KW-0472">Membrane</keyword>
<accession>A0ABY8T3U9</accession>
<keyword evidence="4" id="KW-1185">Reference proteome</keyword>
<dbReference type="PANTHER" id="PTHR35335:SF1">
    <property type="entry name" value="UPF0716 PROTEIN FXSA"/>
    <property type="match status" value="1"/>
</dbReference>
<dbReference type="Pfam" id="PF04186">
    <property type="entry name" value="FxsA"/>
    <property type="match status" value="1"/>
</dbReference>
<sequence>MRFLIPLVILGLPLAEIAGFVAVGREIGVAMTLLLVFASAVAGIMLLRIQGFGVLRRVQEAARTGNDPGLDVLGGVLIFIAAILLIVPGFISDLVGLLIFLPPVRRAIAAFLRRRMTILSSATGFYRSSRRQSPGPQSSGPQSSGPQSAGPQSAGTPREERRGPLTIDLDEDEFSRKTKDEDDPPPPPDRPPH</sequence>
<feature type="transmembrane region" description="Helical" evidence="2">
    <location>
        <begin position="70"/>
        <end position="88"/>
    </location>
</feature>
<proteinExistence type="predicted"/>
<organism evidence="3 4">
    <name type="scientific">Sinorhizobium kummerowiae</name>
    <dbReference type="NCBI Taxonomy" id="158892"/>
    <lineage>
        <taxon>Bacteria</taxon>
        <taxon>Pseudomonadati</taxon>
        <taxon>Pseudomonadota</taxon>
        <taxon>Alphaproteobacteria</taxon>
        <taxon>Hyphomicrobiales</taxon>
        <taxon>Rhizobiaceae</taxon>
        <taxon>Sinorhizobium/Ensifer group</taxon>
        <taxon>Sinorhizobium</taxon>
    </lineage>
</organism>
<evidence type="ECO:0000256" key="2">
    <source>
        <dbReference type="SAM" id="Phobius"/>
    </source>
</evidence>
<keyword evidence="2" id="KW-1133">Transmembrane helix</keyword>
<evidence type="ECO:0000313" key="3">
    <source>
        <dbReference type="EMBL" id="WHS92547.1"/>
    </source>
</evidence>
<dbReference type="PANTHER" id="PTHR35335">
    <property type="entry name" value="UPF0716 PROTEIN FXSA"/>
    <property type="match status" value="1"/>
</dbReference>
<feature type="region of interest" description="Disordered" evidence="1">
    <location>
        <begin position="126"/>
        <end position="193"/>
    </location>
</feature>
<dbReference type="NCBIfam" id="NF008528">
    <property type="entry name" value="PRK11463.1-2"/>
    <property type="match status" value="1"/>
</dbReference>
<protein>
    <submittedName>
        <fullName evidence="3">FxsA family protein</fullName>
    </submittedName>
</protein>
<dbReference type="EMBL" id="CP120365">
    <property type="protein sequence ID" value="WHS92547.1"/>
    <property type="molecule type" value="Genomic_DNA"/>
</dbReference>
<evidence type="ECO:0000256" key="1">
    <source>
        <dbReference type="SAM" id="MobiDB-lite"/>
    </source>
</evidence>
<feature type="compositionally biased region" description="Low complexity" evidence="1">
    <location>
        <begin position="131"/>
        <end position="155"/>
    </location>
</feature>
<dbReference type="RefSeq" id="WP_003531722.1">
    <property type="nucleotide sequence ID" value="NZ_CP120365.1"/>
</dbReference>